<reference evidence="1 2" key="1">
    <citation type="submission" date="2024-11" db="EMBL/GenBank/DDBJ databases">
        <title>A near-complete genome assembly of Cinchona calisaya.</title>
        <authorList>
            <person name="Lian D.C."/>
            <person name="Zhao X.W."/>
            <person name="Wei L."/>
        </authorList>
    </citation>
    <scope>NUCLEOTIDE SEQUENCE [LARGE SCALE GENOMIC DNA]</scope>
    <source>
        <tissue evidence="1">Nenye</tissue>
    </source>
</reference>
<gene>
    <name evidence="1" type="ORF">ACH5RR_025413</name>
</gene>
<evidence type="ECO:0000313" key="1">
    <source>
        <dbReference type="EMBL" id="KAL3512696.1"/>
    </source>
</evidence>
<dbReference type="AlphaFoldDB" id="A0ABD2Z1I6"/>
<organism evidence="1 2">
    <name type="scientific">Cinchona calisaya</name>
    <dbReference type="NCBI Taxonomy" id="153742"/>
    <lineage>
        <taxon>Eukaryota</taxon>
        <taxon>Viridiplantae</taxon>
        <taxon>Streptophyta</taxon>
        <taxon>Embryophyta</taxon>
        <taxon>Tracheophyta</taxon>
        <taxon>Spermatophyta</taxon>
        <taxon>Magnoliopsida</taxon>
        <taxon>eudicotyledons</taxon>
        <taxon>Gunneridae</taxon>
        <taxon>Pentapetalae</taxon>
        <taxon>asterids</taxon>
        <taxon>lamiids</taxon>
        <taxon>Gentianales</taxon>
        <taxon>Rubiaceae</taxon>
        <taxon>Cinchonoideae</taxon>
        <taxon>Cinchoneae</taxon>
        <taxon>Cinchona</taxon>
    </lineage>
</organism>
<evidence type="ECO:0000313" key="2">
    <source>
        <dbReference type="Proteomes" id="UP001630127"/>
    </source>
</evidence>
<dbReference type="EMBL" id="JBJUIK010000011">
    <property type="protein sequence ID" value="KAL3512696.1"/>
    <property type="molecule type" value="Genomic_DNA"/>
</dbReference>
<comment type="caution">
    <text evidence="1">The sequence shown here is derived from an EMBL/GenBank/DDBJ whole genome shotgun (WGS) entry which is preliminary data.</text>
</comment>
<protein>
    <submittedName>
        <fullName evidence="1">Uncharacterized protein</fullName>
    </submittedName>
</protein>
<proteinExistence type="predicted"/>
<keyword evidence="2" id="KW-1185">Reference proteome</keyword>
<dbReference type="Proteomes" id="UP001630127">
    <property type="component" value="Unassembled WGS sequence"/>
</dbReference>
<accession>A0ABD2Z1I6</accession>
<sequence length="115" mass="12885">MTSASKHKEHELYVKKNFDSKYPYFMASMHSHGLLCSHTVYIPAAFSRTYLHGCPVFVVFLRGLAYADLFSVILSEVPPFREVVVASAVMTRLVLFSSSKFSGLFTPTTEESPVV</sequence>
<name>A0ABD2Z1I6_9GENT</name>